<name>B3S2G9_TRIAD</name>
<gene>
    <name evidence="7" type="ORF">TRIADDRAFT_58020</name>
</gene>
<dbReference type="GeneID" id="6755219"/>
<comment type="subcellular location">
    <subcellularLocation>
        <location evidence="2">Chromosome</location>
    </subcellularLocation>
    <subcellularLocation>
        <location evidence="1">Nucleus</location>
    </subcellularLocation>
</comment>
<reference evidence="7 8" key="1">
    <citation type="journal article" date="2008" name="Nature">
        <title>The Trichoplax genome and the nature of placozoans.</title>
        <authorList>
            <person name="Srivastava M."/>
            <person name="Begovic E."/>
            <person name="Chapman J."/>
            <person name="Putnam N.H."/>
            <person name="Hellsten U."/>
            <person name="Kawashima T."/>
            <person name="Kuo A."/>
            <person name="Mitros T."/>
            <person name="Salamov A."/>
            <person name="Carpenter M.L."/>
            <person name="Signorovitch A.Y."/>
            <person name="Moreno M.A."/>
            <person name="Kamm K."/>
            <person name="Grimwood J."/>
            <person name="Schmutz J."/>
            <person name="Shapiro H."/>
            <person name="Grigoriev I.V."/>
            <person name="Buss L.W."/>
            <person name="Schierwater B."/>
            <person name="Dellaporta S.L."/>
            <person name="Rokhsar D.S."/>
        </authorList>
    </citation>
    <scope>NUCLEOTIDE SEQUENCE [LARGE SCALE GENOMIC DNA]</scope>
    <source>
        <strain evidence="7 8">Grell-BS-1999</strain>
    </source>
</reference>
<dbReference type="PANTHER" id="PTHR13386:SF1">
    <property type="entry name" value="HISTONE PARYLATION FACTOR 1"/>
    <property type="match status" value="1"/>
</dbReference>
<proteinExistence type="inferred from homology"/>
<dbReference type="GO" id="GO:0005634">
    <property type="term" value="C:nucleus"/>
    <property type="evidence" value="ECO:0000318"/>
    <property type="project" value="GO_Central"/>
</dbReference>
<organism evidence="7 8">
    <name type="scientific">Trichoplax adhaerens</name>
    <name type="common">Trichoplax reptans</name>
    <dbReference type="NCBI Taxonomy" id="10228"/>
    <lineage>
        <taxon>Eukaryota</taxon>
        <taxon>Metazoa</taxon>
        <taxon>Placozoa</taxon>
        <taxon>Uniplacotomia</taxon>
        <taxon>Trichoplacea</taxon>
        <taxon>Trichoplacidae</taxon>
        <taxon>Trichoplax</taxon>
    </lineage>
</organism>
<keyword evidence="8" id="KW-1185">Reference proteome</keyword>
<dbReference type="GO" id="GO:0042393">
    <property type="term" value="F:histone binding"/>
    <property type="evidence" value="ECO:0000318"/>
    <property type="project" value="GO_Central"/>
</dbReference>
<dbReference type="OrthoDB" id="416496at2759"/>
<evidence type="ECO:0000256" key="3">
    <source>
        <dbReference type="ARBA" id="ARBA00010803"/>
    </source>
</evidence>
<feature type="region of interest" description="Disordered" evidence="6">
    <location>
        <begin position="1"/>
        <end position="44"/>
    </location>
</feature>
<dbReference type="Proteomes" id="UP000009022">
    <property type="component" value="Unassembled WGS sequence"/>
</dbReference>
<evidence type="ECO:0000256" key="6">
    <source>
        <dbReference type="SAM" id="MobiDB-lite"/>
    </source>
</evidence>
<sequence length="359" mass="41234">MAPRKLVKKQPTASNVESSGKRKNAEEEFQDSVPSNKKSKEHDSEIDYSKRIEFMKAKFGVTMPDDFFRFYEFCQEVNPTAPSDALMDTLQLKLVGAFDVLAGQFDDRDESSITSYYLHWRFYYDPPEMMTLLAREDESSYHFGYYRDDPDKLPDLVASNTGGNSCELKCMGTNLFAAVKTYIDNQLNRKAAKKEINELASKLQEWAARYHFDLSVNSKSVKERKKYVVANTFHTLGIVVPVDKKLDIGYRPLNVTNAALGKILTNIEKCKNTAQRLKFLEPLEELITYVQFANDECDYGMGLELGIDLFCRGEEFNNFALHLLTTAYSLLRRPLYADIISIHMTNRKRSCLSQLQLTR</sequence>
<dbReference type="GO" id="GO:0072572">
    <property type="term" value="F:poly-ADP-D-ribose binding"/>
    <property type="evidence" value="ECO:0000318"/>
    <property type="project" value="GO_Central"/>
</dbReference>
<keyword evidence="4" id="KW-0158">Chromosome</keyword>
<dbReference type="GO" id="GO:0140861">
    <property type="term" value="P:DNA repair-dependent chromatin remodeling"/>
    <property type="evidence" value="ECO:0000318"/>
    <property type="project" value="GO_Central"/>
</dbReference>
<dbReference type="FunCoup" id="B3S2G9">
    <property type="interactions" value="1134"/>
</dbReference>
<keyword evidence="5" id="KW-0539">Nucleus</keyword>
<dbReference type="KEGG" id="tad:TRIADDRAFT_58020"/>
<dbReference type="InterPro" id="IPR019361">
    <property type="entry name" value="HPF1"/>
</dbReference>
<dbReference type="GO" id="GO:0006302">
    <property type="term" value="P:double-strand break repair"/>
    <property type="evidence" value="ECO:0000318"/>
    <property type="project" value="GO_Central"/>
</dbReference>
<dbReference type="InParanoid" id="B3S2G9"/>
<dbReference type="PhylomeDB" id="B3S2G9"/>
<dbReference type="GO" id="GO:0005694">
    <property type="term" value="C:chromosome"/>
    <property type="evidence" value="ECO:0007669"/>
    <property type="project" value="UniProtKB-SubCell"/>
</dbReference>
<dbReference type="RefSeq" id="XP_002114325.1">
    <property type="nucleotide sequence ID" value="XM_002114289.1"/>
</dbReference>
<dbReference type="STRING" id="10228.B3S2G9"/>
<evidence type="ECO:0000313" key="7">
    <source>
        <dbReference type="EMBL" id="EDV23415.1"/>
    </source>
</evidence>
<dbReference type="OMA" id="HKELHML"/>
<evidence type="ECO:0000256" key="5">
    <source>
        <dbReference type="ARBA" id="ARBA00023242"/>
    </source>
</evidence>
<dbReference type="PANTHER" id="PTHR13386">
    <property type="entry name" value="HISTONE PARYLATION FACTOR 1"/>
    <property type="match status" value="1"/>
</dbReference>
<evidence type="ECO:0008006" key="9">
    <source>
        <dbReference type="Google" id="ProtNLM"/>
    </source>
</evidence>
<dbReference type="CTD" id="6755219"/>
<comment type="similarity">
    <text evidence="3">Belongs to the HPF1 family.</text>
</comment>
<evidence type="ECO:0000256" key="2">
    <source>
        <dbReference type="ARBA" id="ARBA00004286"/>
    </source>
</evidence>
<dbReference type="eggNOG" id="KOG3952">
    <property type="taxonomic scope" value="Eukaryota"/>
</dbReference>
<evidence type="ECO:0000256" key="1">
    <source>
        <dbReference type="ARBA" id="ARBA00004123"/>
    </source>
</evidence>
<dbReference type="AlphaFoldDB" id="B3S2G9"/>
<dbReference type="EMBL" id="DS985247">
    <property type="protein sequence ID" value="EDV23415.1"/>
    <property type="molecule type" value="Genomic_DNA"/>
</dbReference>
<evidence type="ECO:0000256" key="4">
    <source>
        <dbReference type="ARBA" id="ARBA00022454"/>
    </source>
</evidence>
<protein>
    <recommendedName>
        <fullName evidence="9">Histone PARylation factor 1</fullName>
    </recommendedName>
</protein>
<dbReference type="HOGENOM" id="CLU_053037_0_0_1"/>
<dbReference type="Pfam" id="PF10228">
    <property type="entry name" value="HPF1"/>
    <property type="match status" value="1"/>
</dbReference>
<evidence type="ECO:0000313" key="8">
    <source>
        <dbReference type="Proteomes" id="UP000009022"/>
    </source>
</evidence>
<accession>B3S2G9</accession>